<sequence>MLTRHKPDLKRPIDPLGPTSPISLSLVNGELLTIMNSMRSAHVLCRLKDKPGSQSKINLGDSKACHSLAVHLPLKQRHDKAPLSDLTILGNPDYFGTLFLCDVPL</sequence>
<name>A0AAE1CKA0_9GAST</name>
<comment type="caution">
    <text evidence="1">The sequence shown here is derived from an EMBL/GenBank/DDBJ whole genome shotgun (WGS) entry which is preliminary data.</text>
</comment>
<dbReference type="AlphaFoldDB" id="A0AAE1CKA0"/>
<keyword evidence="2" id="KW-1185">Reference proteome</keyword>
<organism evidence="1 2">
    <name type="scientific">Elysia crispata</name>
    <name type="common">lettuce slug</name>
    <dbReference type="NCBI Taxonomy" id="231223"/>
    <lineage>
        <taxon>Eukaryota</taxon>
        <taxon>Metazoa</taxon>
        <taxon>Spiralia</taxon>
        <taxon>Lophotrochozoa</taxon>
        <taxon>Mollusca</taxon>
        <taxon>Gastropoda</taxon>
        <taxon>Heterobranchia</taxon>
        <taxon>Euthyneura</taxon>
        <taxon>Panpulmonata</taxon>
        <taxon>Sacoglossa</taxon>
        <taxon>Placobranchoidea</taxon>
        <taxon>Plakobranchidae</taxon>
        <taxon>Elysia</taxon>
    </lineage>
</organism>
<protein>
    <submittedName>
        <fullName evidence="1">Uncharacterized protein</fullName>
    </submittedName>
</protein>
<proteinExistence type="predicted"/>
<dbReference type="EMBL" id="JAWDGP010007852">
    <property type="protein sequence ID" value="KAK3702562.1"/>
    <property type="molecule type" value="Genomic_DNA"/>
</dbReference>
<gene>
    <name evidence="1" type="ORF">RRG08_042555</name>
</gene>
<evidence type="ECO:0000313" key="2">
    <source>
        <dbReference type="Proteomes" id="UP001283361"/>
    </source>
</evidence>
<dbReference type="Proteomes" id="UP001283361">
    <property type="component" value="Unassembled WGS sequence"/>
</dbReference>
<accession>A0AAE1CKA0</accession>
<reference evidence="1" key="1">
    <citation type="journal article" date="2023" name="G3 (Bethesda)">
        <title>A reference genome for the long-term kleptoplast-retaining sea slug Elysia crispata morphotype clarki.</title>
        <authorList>
            <person name="Eastman K.E."/>
            <person name="Pendleton A.L."/>
            <person name="Shaikh M.A."/>
            <person name="Suttiyut T."/>
            <person name="Ogas R."/>
            <person name="Tomko P."/>
            <person name="Gavelis G."/>
            <person name="Widhalm J.R."/>
            <person name="Wisecaver J.H."/>
        </authorList>
    </citation>
    <scope>NUCLEOTIDE SEQUENCE</scope>
    <source>
        <strain evidence="1">ECLA1</strain>
    </source>
</reference>
<evidence type="ECO:0000313" key="1">
    <source>
        <dbReference type="EMBL" id="KAK3702562.1"/>
    </source>
</evidence>